<dbReference type="PANTHER" id="PTHR31586">
    <property type="entry name" value="CYTOCHROME C OXIDASE PROTEIN 20"/>
    <property type="match status" value="1"/>
</dbReference>
<comment type="subcellular location">
    <subcellularLocation>
        <location evidence="1">Mitochondrion inner membrane</location>
    </subcellularLocation>
</comment>
<proteinExistence type="inferred from homology"/>
<reference evidence="11 12" key="1">
    <citation type="journal article" date="2019" name="Nat. Ecol. Evol.">
        <title>Megaphylogeny resolves global patterns of mushroom evolution.</title>
        <authorList>
            <person name="Varga T."/>
            <person name="Krizsan K."/>
            <person name="Foldi C."/>
            <person name="Dima B."/>
            <person name="Sanchez-Garcia M."/>
            <person name="Sanchez-Ramirez S."/>
            <person name="Szollosi G.J."/>
            <person name="Szarkandi J.G."/>
            <person name="Papp V."/>
            <person name="Albert L."/>
            <person name="Andreopoulos W."/>
            <person name="Angelini C."/>
            <person name="Antonin V."/>
            <person name="Barry K.W."/>
            <person name="Bougher N.L."/>
            <person name="Buchanan P."/>
            <person name="Buyck B."/>
            <person name="Bense V."/>
            <person name="Catcheside P."/>
            <person name="Chovatia M."/>
            <person name="Cooper J."/>
            <person name="Damon W."/>
            <person name="Desjardin D."/>
            <person name="Finy P."/>
            <person name="Geml J."/>
            <person name="Haridas S."/>
            <person name="Hughes K."/>
            <person name="Justo A."/>
            <person name="Karasinski D."/>
            <person name="Kautmanova I."/>
            <person name="Kiss B."/>
            <person name="Kocsube S."/>
            <person name="Kotiranta H."/>
            <person name="LaButti K.M."/>
            <person name="Lechner B.E."/>
            <person name="Liimatainen K."/>
            <person name="Lipzen A."/>
            <person name="Lukacs Z."/>
            <person name="Mihaltcheva S."/>
            <person name="Morgado L.N."/>
            <person name="Niskanen T."/>
            <person name="Noordeloos M.E."/>
            <person name="Ohm R.A."/>
            <person name="Ortiz-Santana B."/>
            <person name="Ovrebo C."/>
            <person name="Racz N."/>
            <person name="Riley R."/>
            <person name="Savchenko A."/>
            <person name="Shiryaev A."/>
            <person name="Soop K."/>
            <person name="Spirin V."/>
            <person name="Szebenyi C."/>
            <person name="Tomsovsky M."/>
            <person name="Tulloss R.E."/>
            <person name="Uehling J."/>
            <person name="Grigoriev I.V."/>
            <person name="Vagvolgyi C."/>
            <person name="Papp T."/>
            <person name="Martin F.M."/>
            <person name="Miettinen O."/>
            <person name="Hibbett D.S."/>
            <person name="Nagy L.G."/>
        </authorList>
    </citation>
    <scope>NUCLEOTIDE SEQUENCE [LARGE SCALE GENOMIC DNA]</scope>
    <source>
        <strain evidence="11 12">CBS 121175</strain>
    </source>
</reference>
<gene>
    <name evidence="11" type="ORF">FA15DRAFT_666155</name>
</gene>
<dbReference type="PANTHER" id="PTHR31586:SF1">
    <property type="entry name" value="CYTOCHROME C OXIDASE ASSEMBLY PROTEIN COX20, MITOCHONDRIAL"/>
    <property type="match status" value="1"/>
</dbReference>
<keyword evidence="5" id="KW-0999">Mitochondrion inner membrane</keyword>
<feature type="compositionally biased region" description="Low complexity" evidence="9">
    <location>
        <begin position="1"/>
        <end position="10"/>
    </location>
</feature>
<dbReference type="OrthoDB" id="14603at2759"/>
<feature type="region of interest" description="Disordered" evidence="9">
    <location>
        <begin position="1"/>
        <end position="24"/>
    </location>
</feature>
<sequence>MSSAQEEPSQISPPPSKLPTPTGSIVLDSLQSARHVTEIPCARNSLLYGIAGGAGIGFVRALSSAPMVAGHWAVGTFALISLGSWHICQKQIRDERAKVEQIISSLPPRKVKKDDDTGKQS</sequence>
<evidence type="ECO:0000256" key="5">
    <source>
        <dbReference type="ARBA" id="ARBA00022792"/>
    </source>
</evidence>
<evidence type="ECO:0000256" key="9">
    <source>
        <dbReference type="SAM" id="MobiDB-lite"/>
    </source>
</evidence>
<dbReference type="EMBL" id="ML210162">
    <property type="protein sequence ID" value="TFK27696.1"/>
    <property type="molecule type" value="Genomic_DNA"/>
</dbReference>
<dbReference type="Proteomes" id="UP000307440">
    <property type="component" value="Unassembled WGS sequence"/>
</dbReference>
<evidence type="ECO:0000256" key="4">
    <source>
        <dbReference type="ARBA" id="ARBA00022692"/>
    </source>
</evidence>
<evidence type="ECO:0000313" key="11">
    <source>
        <dbReference type="EMBL" id="TFK27696.1"/>
    </source>
</evidence>
<dbReference type="Pfam" id="PF12597">
    <property type="entry name" value="Cox20"/>
    <property type="match status" value="1"/>
</dbReference>
<dbReference type="InterPro" id="IPR022533">
    <property type="entry name" value="Cox20"/>
</dbReference>
<dbReference type="GO" id="GO:0005743">
    <property type="term" value="C:mitochondrial inner membrane"/>
    <property type="evidence" value="ECO:0007669"/>
    <property type="project" value="UniProtKB-SubCell"/>
</dbReference>
<evidence type="ECO:0000256" key="1">
    <source>
        <dbReference type="ARBA" id="ARBA00004273"/>
    </source>
</evidence>
<evidence type="ECO:0000256" key="2">
    <source>
        <dbReference type="ARBA" id="ARBA00009575"/>
    </source>
</evidence>
<accession>A0A5C3L6C5</accession>
<evidence type="ECO:0000256" key="7">
    <source>
        <dbReference type="ARBA" id="ARBA00023128"/>
    </source>
</evidence>
<evidence type="ECO:0000256" key="10">
    <source>
        <dbReference type="SAM" id="Phobius"/>
    </source>
</evidence>
<keyword evidence="8 10" id="KW-0472">Membrane</keyword>
<dbReference type="AlphaFoldDB" id="A0A5C3L6C5"/>
<evidence type="ECO:0000256" key="3">
    <source>
        <dbReference type="ARBA" id="ARBA00017689"/>
    </source>
</evidence>
<evidence type="ECO:0000256" key="6">
    <source>
        <dbReference type="ARBA" id="ARBA00022989"/>
    </source>
</evidence>
<feature type="transmembrane region" description="Helical" evidence="10">
    <location>
        <begin position="69"/>
        <end position="88"/>
    </location>
</feature>
<evidence type="ECO:0000256" key="8">
    <source>
        <dbReference type="ARBA" id="ARBA00023136"/>
    </source>
</evidence>
<protein>
    <recommendedName>
        <fullName evidence="3">Cytochrome c oxidase assembly protein COX20, mitochondrial</fullName>
    </recommendedName>
</protein>
<keyword evidence="7" id="KW-0496">Mitochondrion</keyword>
<comment type="similarity">
    <text evidence="2">Belongs to the COX20 family.</text>
</comment>
<keyword evidence="12" id="KW-1185">Reference proteome</keyword>
<feature type="transmembrane region" description="Helical" evidence="10">
    <location>
        <begin position="45"/>
        <end position="63"/>
    </location>
</feature>
<dbReference type="GO" id="GO:0033617">
    <property type="term" value="P:mitochondrial respiratory chain complex IV assembly"/>
    <property type="evidence" value="ECO:0007669"/>
    <property type="project" value="InterPro"/>
</dbReference>
<keyword evidence="6 10" id="KW-1133">Transmembrane helix</keyword>
<organism evidence="11 12">
    <name type="scientific">Coprinopsis marcescibilis</name>
    <name type="common">Agaric fungus</name>
    <name type="synonym">Psathyrella marcescibilis</name>
    <dbReference type="NCBI Taxonomy" id="230819"/>
    <lineage>
        <taxon>Eukaryota</taxon>
        <taxon>Fungi</taxon>
        <taxon>Dikarya</taxon>
        <taxon>Basidiomycota</taxon>
        <taxon>Agaricomycotina</taxon>
        <taxon>Agaricomycetes</taxon>
        <taxon>Agaricomycetidae</taxon>
        <taxon>Agaricales</taxon>
        <taxon>Agaricineae</taxon>
        <taxon>Psathyrellaceae</taxon>
        <taxon>Coprinopsis</taxon>
    </lineage>
</organism>
<keyword evidence="4 10" id="KW-0812">Transmembrane</keyword>
<evidence type="ECO:0000313" key="12">
    <source>
        <dbReference type="Proteomes" id="UP000307440"/>
    </source>
</evidence>
<dbReference type="PRINTS" id="PR02049">
    <property type="entry name" value="PROTEINF36A"/>
</dbReference>
<name>A0A5C3L6C5_COPMA</name>